<dbReference type="RefSeq" id="XP_033401152.1">
    <property type="nucleotide sequence ID" value="XM_033542902.1"/>
</dbReference>
<feature type="compositionally biased region" description="Low complexity" evidence="1">
    <location>
        <begin position="66"/>
        <end position="78"/>
    </location>
</feature>
<dbReference type="AlphaFoldDB" id="A0A6A6BMU1"/>
<feature type="region of interest" description="Disordered" evidence="1">
    <location>
        <begin position="26"/>
        <end position="99"/>
    </location>
</feature>
<feature type="compositionally biased region" description="Basic and acidic residues" evidence="1">
    <location>
        <begin position="85"/>
        <end position="99"/>
    </location>
</feature>
<name>A0A6A6BMU1_9PEZI</name>
<accession>A0A6A6BMU1</accession>
<evidence type="ECO:0000256" key="1">
    <source>
        <dbReference type="SAM" id="MobiDB-lite"/>
    </source>
</evidence>
<keyword evidence="3" id="KW-1185">Reference proteome</keyword>
<feature type="compositionally biased region" description="Basic and acidic residues" evidence="1">
    <location>
        <begin position="44"/>
        <end position="57"/>
    </location>
</feature>
<dbReference type="EMBL" id="ML995477">
    <property type="protein sequence ID" value="KAF2145440.1"/>
    <property type="molecule type" value="Genomic_DNA"/>
</dbReference>
<sequence length="199" mass="21915">MAHHTPWLRWCHVEMGRATSTYQIDRPLNLEHDTPSTTQASSDKSIDEADPLGHRPDMQTQRCGQHAATHRATAHEAAVNQSGTRADHSPVRERRHDDQVACVSSPLTSDCQPGARRAHQRIRCGRAERGDLTGRAVLQRRSYARRGEAAVAAGELGVRGAMILRDPSRVSKLDDSCGLGRLLSAWVCGNCDPDNATRR</sequence>
<gene>
    <name evidence="2" type="ORF">K452DRAFT_305463</name>
</gene>
<evidence type="ECO:0000313" key="2">
    <source>
        <dbReference type="EMBL" id="KAF2145440.1"/>
    </source>
</evidence>
<dbReference type="Proteomes" id="UP000799438">
    <property type="component" value="Unassembled WGS sequence"/>
</dbReference>
<dbReference type="GeneID" id="54300399"/>
<reference evidence="2" key="1">
    <citation type="journal article" date="2020" name="Stud. Mycol.">
        <title>101 Dothideomycetes genomes: a test case for predicting lifestyles and emergence of pathogens.</title>
        <authorList>
            <person name="Haridas S."/>
            <person name="Albert R."/>
            <person name="Binder M."/>
            <person name="Bloem J."/>
            <person name="Labutti K."/>
            <person name="Salamov A."/>
            <person name="Andreopoulos B."/>
            <person name="Baker S."/>
            <person name="Barry K."/>
            <person name="Bills G."/>
            <person name="Bluhm B."/>
            <person name="Cannon C."/>
            <person name="Castanera R."/>
            <person name="Culley D."/>
            <person name="Daum C."/>
            <person name="Ezra D."/>
            <person name="Gonzalez J."/>
            <person name="Henrissat B."/>
            <person name="Kuo A."/>
            <person name="Liang C."/>
            <person name="Lipzen A."/>
            <person name="Lutzoni F."/>
            <person name="Magnuson J."/>
            <person name="Mondo S."/>
            <person name="Nolan M."/>
            <person name="Ohm R."/>
            <person name="Pangilinan J."/>
            <person name="Park H.-J."/>
            <person name="Ramirez L."/>
            <person name="Alfaro M."/>
            <person name="Sun H."/>
            <person name="Tritt A."/>
            <person name="Yoshinaga Y."/>
            <person name="Zwiers L.-H."/>
            <person name="Turgeon B."/>
            <person name="Goodwin S."/>
            <person name="Spatafora J."/>
            <person name="Crous P."/>
            <person name="Grigoriev I."/>
        </authorList>
    </citation>
    <scope>NUCLEOTIDE SEQUENCE</scope>
    <source>
        <strain evidence="2">CBS 121167</strain>
    </source>
</reference>
<protein>
    <submittedName>
        <fullName evidence="2">Uncharacterized protein</fullName>
    </submittedName>
</protein>
<proteinExistence type="predicted"/>
<evidence type="ECO:0000313" key="3">
    <source>
        <dbReference type="Proteomes" id="UP000799438"/>
    </source>
</evidence>
<organism evidence="2 3">
    <name type="scientific">Aplosporella prunicola CBS 121167</name>
    <dbReference type="NCBI Taxonomy" id="1176127"/>
    <lineage>
        <taxon>Eukaryota</taxon>
        <taxon>Fungi</taxon>
        <taxon>Dikarya</taxon>
        <taxon>Ascomycota</taxon>
        <taxon>Pezizomycotina</taxon>
        <taxon>Dothideomycetes</taxon>
        <taxon>Dothideomycetes incertae sedis</taxon>
        <taxon>Botryosphaeriales</taxon>
        <taxon>Aplosporellaceae</taxon>
        <taxon>Aplosporella</taxon>
    </lineage>
</organism>